<feature type="transmembrane region" description="Helical" evidence="2">
    <location>
        <begin position="42"/>
        <end position="62"/>
    </location>
</feature>
<name>A0ABY4PDC5_9LACO</name>
<proteinExistence type="predicted"/>
<protein>
    <submittedName>
        <fullName evidence="3">Uncharacterized protein</fullName>
    </submittedName>
</protein>
<keyword evidence="2" id="KW-0472">Membrane</keyword>
<evidence type="ECO:0000313" key="4">
    <source>
        <dbReference type="Proteomes" id="UP000831947"/>
    </source>
</evidence>
<evidence type="ECO:0000256" key="2">
    <source>
        <dbReference type="SAM" id="Phobius"/>
    </source>
</evidence>
<dbReference type="EMBL" id="CP093365">
    <property type="protein sequence ID" value="UQS83779.1"/>
    <property type="molecule type" value="Genomic_DNA"/>
</dbReference>
<accession>A0ABY4PDC5</accession>
<keyword evidence="4" id="KW-1185">Reference proteome</keyword>
<reference evidence="3 4" key="1">
    <citation type="journal article" date="2022" name="Int. J. Syst. Evol. Microbiol.">
        <title>Apilactobacillus apisilvae sp. nov., Nicolia spurrieriana gen. nov. sp. nov., Bombilactobacillus folatiphilus sp. nov. and Bombilactobacillus thymidiniphilus sp. nov., four new lactic acid bacterial isolates from stingless bees Tetragonula carbonaria and Austroplebeia australis.</title>
        <authorList>
            <person name="Oliphant S.A."/>
            <person name="Watson-Haigh N.S."/>
            <person name="Sumby K.M."/>
            <person name="Gardner J."/>
            <person name="Groom S."/>
            <person name="Jiranek V."/>
        </authorList>
    </citation>
    <scope>NUCLEOTIDE SEQUENCE [LARGE SCALE GENOMIC DNA]</scope>
    <source>
        <strain evidence="3 4">SG4_A1</strain>
    </source>
</reference>
<evidence type="ECO:0000313" key="3">
    <source>
        <dbReference type="EMBL" id="UQS83779.1"/>
    </source>
</evidence>
<sequence length="63" mass="7509">MTATRTEPEQLEQDQTPHYRRSDPEVKQAQTQFHSQRLRRRLDSAILIVVVLIVIVYLILFFI</sequence>
<keyword evidence="2" id="KW-0812">Transmembrane</keyword>
<organism evidence="3 4">
    <name type="scientific">Bombilactobacillus thymidiniphilus</name>
    <dbReference type="NCBI Taxonomy" id="2923363"/>
    <lineage>
        <taxon>Bacteria</taxon>
        <taxon>Bacillati</taxon>
        <taxon>Bacillota</taxon>
        <taxon>Bacilli</taxon>
        <taxon>Lactobacillales</taxon>
        <taxon>Lactobacillaceae</taxon>
        <taxon>Bombilactobacillus</taxon>
    </lineage>
</organism>
<dbReference type="Proteomes" id="UP000831947">
    <property type="component" value="Chromosome"/>
</dbReference>
<feature type="compositionally biased region" description="Basic and acidic residues" evidence="1">
    <location>
        <begin position="15"/>
        <end position="26"/>
    </location>
</feature>
<gene>
    <name evidence="3" type="ORF">MOO47_00825</name>
</gene>
<keyword evidence="2" id="KW-1133">Transmembrane helix</keyword>
<dbReference type="RefSeq" id="WP_249512964.1">
    <property type="nucleotide sequence ID" value="NZ_CP093365.1"/>
</dbReference>
<evidence type="ECO:0000256" key="1">
    <source>
        <dbReference type="SAM" id="MobiDB-lite"/>
    </source>
</evidence>
<feature type="region of interest" description="Disordered" evidence="1">
    <location>
        <begin position="1"/>
        <end position="31"/>
    </location>
</feature>